<dbReference type="InterPro" id="IPR010987">
    <property type="entry name" value="Glutathione-S-Trfase_C-like"/>
</dbReference>
<evidence type="ECO:0000256" key="3">
    <source>
        <dbReference type="RuleBase" id="RU003494"/>
    </source>
</evidence>
<evidence type="ECO:0000313" key="6">
    <source>
        <dbReference type="EMBL" id="NBG96793.1"/>
    </source>
</evidence>
<dbReference type="PANTHER" id="PTHR44051:SF21">
    <property type="entry name" value="GLUTATHIONE S-TRANSFERASE FAMILY PROTEIN"/>
    <property type="match status" value="1"/>
</dbReference>
<evidence type="ECO:0000256" key="1">
    <source>
        <dbReference type="ARBA" id="ARBA00007409"/>
    </source>
</evidence>
<keyword evidence="7" id="KW-1185">Reference proteome</keyword>
<dbReference type="InterPro" id="IPR004046">
    <property type="entry name" value="GST_C"/>
</dbReference>
<dbReference type="GeneID" id="300653702"/>
<comment type="similarity">
    <text evidence="1 3">Belongs to the GST superfamily.</text>
</comment>
<dbReference type="CDD" id="cd03046">
    <property type="entry name" value="GST_N_GTT1_like"/>
    <property type="match status" value="1"/>
</dbReference>
<evidence type="ECO:0000256" key="2">
    <source>
        <dbReference type="ARBA" id="ARBA00022679"/>
    </source>
</evidence>
<dbReference type="SUPFAM" id="SSF47616">
    <property type="entry name" value="GST C-terminal domain-like"/>
    <property type="match status" value="1"/>
</dbReference>
<dbReference type="InterPro" id="IPR036282">
    <property type="entry name" value="Glutathione-S-Trfase_C_sf"/>
</dbReference>
<feature type="domain" description="GST C-terminal" evidence="5">
    <location>
        <begin position="86"/>
        <end position="203"/>
    </location>
</feature>
<dbReference type="SFLD" id="SFLDS00019">
    <property type="entry name" value="Glutathione_Transferase_(cytos"/>
    <property type="match status" value="1"/>
</dbReference>
<dbReference type="InterPro" id="IPR040079">
    <property type="entry name" value="Glutathione_S-Trfase"/>
</dbReference>
<dbReference type="PROSITE" id="PS50405">
    <property type="entry name" value="GST_CTER"/>
    <property type="match status" value="1"/>
</dbReference>
<dbReference type="PROSITE" id="PS50404">
    <property type="entry name" value="GST_NTER"/>
    <property type="match status" value="1"/>
</dbReference>
<protein>
    <submittedName>
        <fullName evidence="6">Glutathione S-transferase family protein</fullName>
    </submittedName>
</protein>
<evidence type="ECO:0000259" key="5">
    <source>
        <dbReference type="PROSITE" id="PS50405"/>
    </source>
</evidence>
<dbReference type="SFLD" id="SFLDG00358">
    <property type="entry name" value="Main_(cytGST)"/>
    <property type="match status" value="1"/>
</dbReference>
<reference evidence="6 7" key="1">
    <citation type="journal article" date="2016" name="Int. J. Syst. Evol. Microbiol.">
        <title>Pyruvatibacter mobilis gen. nov., sp. nov., a marine bacterium from the culture broth of Picochlorum sp. 122.</title>
        <authorList>
            <person name="Wang G."/>
            <person name="Tang M."/>
            <person name="Wu H."/>
            <person name="Dai S."/>
            <person name="Li T."/>
            <person name="Chen C."/>
            <person name="He H."/>
            <person name="Fan J."/>
            <person name="Xiang W."/>
            <person name="Li X."/>
        </authorList>
    </citation>
    <scope>NUCLEOTIDE SEQUENCE [LARGE SCALE GENOMIC DNA]</scope>
    <source>
        <strain evidence="6 7">GYP-11</strain>
    </source>
</reference>
<feature type="domain" description="GST N-terminal" evidence="4">
    <location>
        <begin position="1"/>
        <end position="80"/>
    </location>
</feature>
<dbReference type="InterPro" id="IPR036249">
    <property type="entry name" value="Thioredoxin-like_sf"/>
</dbReference>
<dbReference type="PANTHER" id="PTHR44051">
    <property type="entry name" value="GLUTATHIONE S-TRANSFERASE-RELATED"/>
    <property type="match status" value="1"/>
</dbReference>
<evidence type="ECO:0000313" key="7">
    <source>
        <dbReference type="Proteomes" id="UP000470384"/>
    </source>
</evidence>
<dbReference type="RefSeq" id="WP_160588801.1">
    <property type="nucleotide sequence ID" value="NZ_BMHN01000001.1"/>
</dbReference>
<dbReference type="Pfam" id="PF02798">
    <property type="entry name" value="GST_N"/>
    <property type="match status" value="1"/>
</dbReference>
<dbReference type="Proteomes" id="UP000470384">
    <property type="component" value="Unassembled WGS sequence"/>
</dbReference>
<organism evidence="6 7">
    <name type="scientific">Pyruvatibacter mobilis</name>
    <dbReference type="NCBI Taxonomy" id="1712261"/>
    <lineage>
        <taxon>Bacteria</taxon>
        <taxon>Pseudomonadati</taxon>
        <taxon>Pseudomonadota</taxon>
        <taxon>Alphaproteobacteria</taxon>
        <taxon>Hyphomicrobiales</taxon>
        <taxon>Parvibaculaceae</taxon>
        <taxon>Pyruvatibacter</taxon>
    </lineage>
</organism>
<dbReference type="Gene3D" id="3.40.30.10">
    <property type="entry name" value="Glutaredoxin"/>
    <property type="match status" value="1"/>
</dbReference>
<sequence length="203" mass="22523">MITLYHAANTRSLRVLWLLNELGLEFELKTLPFTPDALKDPAYLKLNPFGRVPALVDGDTGLFESGAILEYLLATYGKGRLMPDTDSAQYGVYLQWFHFAEATLMPPLSAIAQHTVIRPEDERIPAVAEDGAKKVAEMLAVIEDTLSDKPYLLGDKFTAADIMMGYSLHLANLFGILPNFPNLTAYWTRLQDRDACKAALATT</sequence>
<dbReference type="FunFam" id="3.40.30.10:FF:000039">
    <property type="entry name" value="Glutathione S-transferase domain"/>
    <property type="match status" value="1"/>
</dbReference>
<dbReference type="SFLD" id="SFLDG01150">
    <property type="entry name" value="Main.1:_Beta-like"/>
    <property type="match status" value="1"/>
</dbReference>
<dbReference type="SUPFAM" id="SSF52833">
    <property type="entry name" value="Thioredoxin-like"/>
    <property type="match status" value="1"/>
</dbReference>
<dbReference type="OrthoDB" id="5740960at2"/>
<dbReference type="GO" id="GO:0016740">
    <property type="term" value="F:transferase activity"/>
    <property type="evidence" value="ECO:0007669"/>
    <property type="project" value="UniProtKB-KW"/>
</dbReference>
<dbReference type="EMBL" id="WXYQ01000011">
    <property type="protein sequence ID" value="NBG96793.1"/>
    <property type="molecule type" value="Genomic_DNA"/>
</dbReference>
<keyword evidence="2 6" id="KW-0808">Transferase</keyword>
<dbReference type="Pfam" id="PF00043">
    <property type="entry name" value="GST_C"/>
    <property type="match status" value="1"/>
</dbReference>
<dbReference type="Gene3D" id="1.20.1050.10">
    <property type="match status" value="1"/>
</dbReference>
<dbReference type="InterPro" id="IPR004045">
    <property type="entry name" value="Glutathione_S-Trfase_N"/>
</dbReference>
<dbReference type="AlphaFoldDB" id="A0A845QE00"/>
<evidence type="ECO:0000259" key="4">
    <source>
        <dbReference type="PROSITE" id="PS50404"/>
    </source>
</evidence>
<name>A0A845QE00_9HYPH</name>
<proteinExistence type="inferred from homology"/>
<gene>
    <name evidence="6" type="ORF">GTQ45_13715</name>
</gene>
<accession>A0A845QE00</accession>
<comment type="caution">
    <text evidence="6">The sequence shown here is derived from an EMBL/GenBank/DDBJ whole genome shotgun (WGS) entry which is preliminary data.</text>
</comment>